<dbReference type="KEGG" id="peg:E5R92_07095"/>
<dbReference type="AlphaFoldDB" id="A0A6H1Q5Q8"/>
<organism evidence="1 2">
    <name type="scientific">Candidatus Pelagibacter giovannonii</name>
    <dbReference type="NCBI Taxonomy" id="2563896"/>
    <lineage>
        <taxon>Bacteria</taxon>
        <taxon>Pseudomonadati</taxon>
        <taxon>Pseudomonadota</taxon>
        <taxon>Alphaproteobacteria</taxon>
        <taxon>Candidatus Pelagibacterales</taxon>
        <taxon>Candidatus Pelagibacteraceae</taxon>
        <taxon>Candidatus Pelagibacter</taxon>
    </lineage>
</organism>
<protein>
    <submittedName>
        <fullName evidence="1">Uncharacterized protein</fullName>
    </submittedName>
</protein>
<dbReference type="Proteomes" id="UP000501094">
    <property type="component" value="Chromosome"/>
</dbReference>
<accession>A0A6H1Q5Q8</accession>
<proteinExistence type="predicted"/>
<dbReference type="RefSeq" id="WP_168607400.1">
    <property type="nucleotide sequence ID" value="NZ_CP038852.1"/>
</dbReference>
<evidence type="ECO:0000313" key="1">
    <source>
        <dbReference type="EMBL" id="QIZ21545.1"/>
    </source>
</evidence>
<dbReference type="EMBL" id="CP038852">
    <property type="protein sequence ID" value="QIZ21545.1"/>
    <property type="molecule type" value="Genomic_DNA"/>
</dbReference>
<name>A0A6H1Q5Q8_9PROT</name>
<keyword evidence="2" id="KW-1185">Reference proteome</keyword>
<reference evidence="1 2" key="1">
    <citation type="journal article" date="2020" name="Nat. Microbiol.">
        <title>Lysogenic host-virus interactions in SAR11 marine bacteria.</title>
        <authorList>
            <person name="Morris R.M."/>
            <person name="Cain K.R."/>
            <person name="Hvorecny K.L."/>
            <person name="Kollman J.M."/>
        </authorList>
    </citation>
    <scope>NUCLEOTIDE SEQUENCE [LARGE SCALE GENOMIC DNA]</scope>
    <source>
        <strain evidence="1 2">NP1</strain>
    </source>
</reference>
<gene>
    <name evidence="1" type="ORF">E5R92_07095</name>
</gene>
<evidence type="ECO:0000313" key="2">
    <source>
        <dbReference type="Proteomes" id="UP000501094"/>
    </source>
</evidence>
<sequence>MSDIPHNLPIDSKVQRLKRRYQGLSRVAAAINDLYIYGVYPSNFPNLTVVLEQAKDHCKELIKETKKEIAFVENPNGLYDLVYDEIIEDADKAKDEPNE</sequence>